<feature type="domain" description="BED-type" evidence="10">
    <location>
        <begin position="6"/>
        <end position="56"/>
    </location>
</feature>
<dbReference type="SUPFAM" id="SSF53098">
    <property type="entry name" value="Ribonuclease H-like"/>
    <property type="match status" value="1"/>
</dbReference>
<dbReference type="PANTHER" id="PTHR46481:SF10">
    <property type="entry name" value="ZINC FINGER BED DOMAIN-CONTAINING PROTEIN 39"/>
    <property type="match status" value="1"/>
</dbReference>
<keyword evidence="5" id="KW-0805">Transcription regulation</keyword>
<keyword evidence="3 8" id="KW-0863">Zinc-finger</keyword>
<feature type="region of interest" description="Disordered" evidence="9">
    <location>
        <begin position="63"/>
        <end position="88"/>
    </location>
</feature>
<reference evidence="11" key="1">
    <citation type="journal article" date="2023" name="Insect Mol. Biol.">
        <title>Genome sequencing provides insights into the evolution of gene families encoding plant cell wall-degrading enzymes in longhorned beetles.</title>
        <authorList>
            <person name="Shin N.R."/>
            <person name="Okamura Y."/>
            <person name="Kirsch R."/>
            <person name="Pauchet Y."/>
        </authorList>
    </citation>
    <scope>NUCLEOTIDE SEQUENCE</scope>
    <source>
        <strain evidence="11">RBIC_L_NR</strain>
    </source>
</reference>
<evidence type="ECO:0000256" key="6">
    <source>
        <dbReference type="ARBA" id="ARBA00023163"/>
    </source>
</evidence>
<dbReference type="SUPFAM" id="SSF57667">
    <property type="entry name" value="beta-beta-alpha zinc fingers"/>
    <property type="match status" value="1"/>
</dbReference>
<keyword evidence="6" id="KW-0804">Transcription</keyword>
<feature type="compositionally biased region" description="Polar residues" evidence="9">
    <location>
        <begin position="74"/>
        <end position="83"/>
    </location>
</feature>
<sequence>MHSLKRKKSEIWNFFSVEDDNKAKCNICKSIFSYKTSVTNLKSHILRKHPSIKFQQLERIQNVEESDVREREQPQTSEGSSGPSVIRDSHEDYWTSRNTDSVIAVTVHFIDKHFDVKSVLLDCAEYEGGYTSENLSQILRRIIADWNISENSILLAISDNASNIKKAISTDLKWRHFGCYGHIVNLKVSDSLNLIQDTLSKVSKIMSHFRKSANAKNKLDIVQQQQ</sequence>
<dbReference type="AlphaFoldDB" id="A0AAV8Y5D2"/>
<dbReference type="InterPro" id="IPR003656">
    <property type="entry name" value="Znf_BED"/>
</dbReference>
<dbReference type="GO" id="GO:0009791">
    <property type="term" value="P:post-embryonic development"/>
    <property type="evidence" value="ECO:0007669"/>
    <property type="project" value="UniProtKB-ARBA"/>
</dbReference>
<evidence type="ECO:0000256" key="5">
    <source>
        <dbReference type="ARBA" id="ARBA00023015"/>
    </source>
</evidence>
<comment type="caution">
    <text evidence="11">The sequence shown here is derived from an EMBL/GenBank/DDBJ whole genome shotgun (WGS) entry which is preliminary data.</text>
</comment>
<dbReference type="PANTHER" id="PTHR46481">
    <property type="entry name" value="ZINC FINGER BED DOMAIN-CONTAINING PROTEIN 4"/>
    <property type="match status" value="1"/>
</dbReference>
<comment type="subcellular location">
    <subcellularLocation>
        <location evidence="1">Nucleus</location>
    </subcellularLocation>
</comment>
<gene>
    <name evidence="11" type="ORF">NQ314_008825</name>
</gene>
<dbReference type="Proteomes" id="UP001162156">
    <property type="component" value="Unassembled WGS sequence"/>
</dbReference>
<evidence type="ECO:0000256" key="4">
    <source>
        <dbReference type="ARBA" id="ARBA00022833"/>
    </source>
</evidence>
<dbReference type="InterPro" id="IPR052035">
    <property type="entry name" value="ZnF_BED_domain_contain"/>
</dbReference>
<evidence type="ECO:0000259" key="10">
    <source>
        <dbReference type="PROSITE" id="PS50808"/>
    </source>
</evidence>
<evidence type="ECO:0000256" key="3">
    <source>
        <dbReference type="ARBA" id="ARBA00022771"/>
    </source>
</evidence>
<keyword evidence="2" id="KW-0479">Metal-binding</keyword>
<dbReference type="GO" id="GO:0008270">
    <property type="term" value="F:zinc ion binding"/>
    <property type="evidence" value="ECO:0007669"/>
    <property type="project" value="UniProtKB-KW"/>
</dbReference>
<dbReference type="SMART" id="SM00614">
    <property type="entry name" value="ZnF_BED"/>
    <property type="match status" value="1"/>
</dbReference>
<evidence type="ECO:0000256" key="8">
    <source>
        <dbReference type="PROSITE-ProRule" id="PRU00027"/>
    </source>
</evidence>
<dbReference type="GO" id="GO:0005634">
    <property type="term" value="C:nucleus"/>
    <property type="evidence" value="ECO:0007669"/>
    <property type="project" value="UniProtKB-SubCell"/>
</dbReference>
<name>A0AAV8Y5D2_9CUCU</name>
<feature type="non-terminal residue" evidence="11">
    <location>
        <position position="226"/>
    </location>
</feature>
<keyword evidence="4" id="KW-0862">Zinc</keyword>
<dbReference type="EMBL" id="JANEYF010002427">
    <property type="protein sequence ID" value="KAJ8946653.1"/>
    <property type="molecule type" value="Genomic_DNA"/>
</dbReference>
<organism evidence="11 12">
    <name type="scientific">Rhamnusium bicolor</name>
    <dbReference type="NCBI Taxonomy" id="1586634"/>
    <lineage>
        <taxon>Eukaryota</taxon>
        <taxon>Metazoa</taxon>
        <taxon>Ecdysozoa</taxon>
        <taxon>Arthropoda</taxon>
        <taxon>Hexapoda</taxon>
        <taxon>Insecta</taxon>
        <taxon>Pterygota</taxon>
        <taxon>Neoptera</taxon>
        <taxon>Endopterygota</taxon>
        <taxon>Coleoptera</taxon>
        <taxon>Polyphaga</taxon>
        <taxon>Cucujiformia</taxon>
        <taxon>Chrysomeloidea</taxon>
        <taxon>Cerambycidae</taxon>
        <taxon>Lepturinae</taxon>
        <taxon>Rhagiini</taxon>
        <taxon>Rhamnusium</taxon>
    </lineage>
</organism>
<keyword evidence="7" id="KW-0539">Nucleus</keyword>
<evidence type="ECO:0000256" key="2">
    <source>
        <dbReference type="ARBA" id="ARBA00022723"/>
    </source>
</evidence>
<evidence type="ECO:0000256" key="9">
    <source>
        <dbReference type="SAM" id="MobiDB-lite"/>
    </source>
</evidence>
<accession>A0AAV8Y5D2</accession>
<protein>
    <recommendedName>
        <fullName evidence="10">BED-type domain-containing protein</fullName>
    </recommendedName>
</protein>
<dbReference type="GO" id="GO:0003677">
    <property type="term" value="F:DNA binding"/>
    <property type="evidence" value="ECO:0007669"/>
    <property type="project" value="InterPro"/>
</dbReference>
<evidence type="ECO:0000313" key="12">
    <source>
        <dbReference type="Proteomes" id="UP001162156"/>
    </source>
</evidence>
<dbReference type="PROSITE" id="PS50808">
    <property type="entry name" value="ZF_BED"/>
    <property type="match status" value="1"/>
</dbReference>
<evidence type="ECO:0000313" key="11">
    <source>
        <dbReference type="EMBL" id="KAJ8946653.1"/>
    </source>
</evidence>
<dbReference type="InterPro" id="IPR012337">
    <property type="entry name" value="RNaseH-like_sf"/>
</dbReference>
<dbReference type="InterPro" id="IPR036236">
    <property type="entry name" value="Znf_C2H2_sf"/>
</dbReference>
<proteinExistence type="predicted"/>
<keyword evidence="12" id="KW-1185">Reference proteome</keyword>
<evidence type="ECO:0000256" key="1">
    <source>
        <dbReference type="ARBA" id="ARBA00004123"/>
    </source>
</evidence>
<evidence type="ECO:0000256" key="7">
    <source>
        <dbReference type="ARBA" id="ARBA00023242"/>
    </source>
</evidence>
<dbReference type="Pfam" id="PF02892">
    <property type="entry name" value="zf-BED"/>
    <property type="match status" value="1"/>
</dbReference>